<dbReference type="PROSITE" id="PS51352">
    <property type="entry name" value="THIOREDOXIN_2"/>
    <property type="match status" value="1"/>
</dbReference>
<dbReference type="InterPro" id="IPR036249">
    <property type="entry name" value="Thioredoxin-like_sf"/>
</dbReference>
<gene>
    <name evidence="2" type="ORF">T190423A01A_140002</name>
</gene>
<evidence type="ECO:0000259" key="1">
    <source>
        <dbReference type="PROSITE" id="PS51352"/>
    </source>
</evidence>
<evidence type="ECO:0000313" key="2">
    <source>
        <dbReference type="EMBL" id="CAL2101401.1"/>
    </source>
</evidence>
<accession>A0ABM9P755</accession>
<dbReference type="CDD" id="cd02969">
    <property type="entry name" value="PRX_like1"/>
    <property type="match status" value="1"/>
</dbReference>
<keyword evidence="3" id="KW-1185">Reference proteome</keyword>
<dbReference type="Gene3D" id="3.40.30.10">
    <property type="entry name" value="Glutaredoxin"/>
    <property type="match status" value="1"/>
</dbReference>
<dbReference type="PANTHER" id="PTHR43640">
    <property type="entry name" value="OS07G0260300 PROTEIN"/>
    <property type="match status" value="1"/>
</dbReference>
<comment type="caution">
    <text evidence="2">The sequence shown here is derived from an EMBL/GenBank/DDBJ whole genome shotgun (WGS) entry which is preliminary data.</text>
</comment>
<evidence type="ECO:0000313" key="3">
    <source>
        <dbReference type="Proteomes" id="UP001497527"/>
    </source>
</evidence>
<dbReference type="EMBL" id="CAXJIO010000005">
    <property type="protein sequence ID" value="CAL2101401.1"/>
    <property type="molecule type" value="Genomic_DNA"/>
</dbReference>
<dbReference type="PANTHER" id="PTHR43640:SF1">
    <property type="entry name" value="THIOREDOXIN-DEPENDENT PEROXIREDOXIN"/>
    <property type="match status" value="1"/>
</dbReference>
<sequence length="203" mass="22671">MKTIKTILVLMVVFVSTAFTINYVDGYKIGDIAEDFSLKNVDGKMVSLADYKDAKGFIVVFTCNMCPYSKMYEDRIIALDKKYKNEGYPVIAINPNDPAASPGDDFNGMVKRAKSKGFTFPYLFDEGQQVYPKYGATRTPHVYILNKEKEGLKVAYIGAIDNNARKANDVSDRYVENAVDALLKGNEVVNKETKAIGCSIKRK</sequence>
<dbReference type="InterPro" id="IPR000866">
    <property type="entry name" value="AhpC/TSA"/>
</dbReference>
<name>A0ABM9P755_9FLAO</name>
<protein>
    <submittedName>
        <fullName evidence="2">Redoxin</fullName>
    </submittedName>
</protein>
<proteinExistence type="predicted"/>
<dbReference type="SUPFAM" id="SSF52833">
    <property type="entry name" value="Thioredoxin-like"/>
    <property type="match status" value="1"/>
</dbReference>
<reference evidence="2 3" key="1">
    <citation type="submission" date="2024-05" db="EMBL/GenBank/DDBJ databases">
        <authorList>
            <person name="Duchaud E."/>
        </authorList>
    </citation>
    <scope>NUCLEOTIDE SEQUENCE [LARGE SCALE GENOMIC DNA]</scope>
    <source>
        <strain evidence="2">Ena-SAMPLE-TAB-13-05-2024-13:56:06:370-140308</strain>
    </source>
</reference>
<dbReference type="InterPro" id="IPR013766">
    <property type="entry name" value="Thioredoxin_domain"/>
</dbReference>
<organism evidence="2 3">
    <name type="scientific">Tenacibaculum polynesiense</name>
    <dbReference type="NCBI Taxonomy" id="3137857"/>
    <lineage>
        <taxon>Bacteria</taxon>
        <taxon>Pseudomonadati</taxon>
        <taxon>Bacteroidota</taxon>
        <taxon>Flavobacteriia</taxon>
        <taxon>Flavobacteriales</taxon>
        <taxon>Flavobacteriaceae</taxon>
        <taxon>Tenacibaculum</taxon>
    </lineage>
</organism>
<feature type="domain" description="Thioredoxin" evidence="1">
    <location>
        <begin position="27"/>
        <end position="184"/>
    </location>
</feature>
<dbReference type="Pfam" id="PF00578">
    <property type="entry name" value="AhpC-TSA"/>
    <property type="match status" value="1"/>
</dbReference>
<dbReference type="RefSeq" id="WP_348714255.1">
    <property type="nucleotide sequence ID" value="NZ_CAXJIO010000005.1"/>
</dbReference>
<dbReference type="Proteomes" id="UP001497527">
    <property type="component" value="Unassembled WGS sequence"/>
</dbReference>
<dbReference type="InterPro" id="IPR047262">
    <property type="entry name" value="PRX-like1"/>
</dbReference>